<reference evidence="1" key="2">
    <citation type="submission" date="2021-04" db="EMBL/GenBank/DDBJ databases">
        <authorList>
            <person name="Gilroy R."/>
        </authorList>
    </citation>
    <scope>NUCLEOTIDE SEQUENCE</scope>
    <source>
        <strain evidence="1">CHK195-6426</strain>
    </source>
</reference>
<dbReference type="Proteomes" id="UP000824265">
    <property type="component" value="Unassembled WGS sequence"/>
</dbReference>
<comment type="caution">
    <text evidence="1">The sequence shown here is derived from an EMBL/GenBank/DDBJ whole genome shotgun (WGS) entry which is preliminary data.</text>
</comment>
<dbReference type="AlphaFoldDB" id="A0A9D1UCT0"/>
<gene>
    <name evidence="1" type="ORF">H9742_10140</name>
</gene>
<sequence length="253" mass="27047">MSITIQAKTDYSFLFSSLGSGAAGVAGSTFLLDYASIKNGSYLKLMKAYYAEDANDTVKSLVNSDATGKADSKTLARVQTAADALKESADALLEKSSDSVFTKKDITTVDENGVESTQKGYDTESIYKAVNSLVTNFNAVVDAVNDSGSESITKRAESMVNATISNLKLLNKIGITLNDDSTLSLDKDTFMEADMTTVKSLFGENGSYGYRVSAQSSLIGYAADREANRTNTYTFTGGYSSLYNAGSLFNGYF</sequence>
<reference evidence="1" key="1">
    <citation type="journal article" date="2021" name="PeerJ">
        <title>Extensive microbial diversity within the chicken gut microbiome revealed by metagenomics and culture.</title>
        <authorList>
            <person name="Gilroy R."/>
            <person name="Ravi A."/>
            <person name="Getino M."/>
            <person name="Pursley I."/>
            <person name="Horton D.L."/>
            <person name="Alikhan N.F."/>
            <person name="Baker D."/>
            <person name="Gharbi K."/>
            <person name="Hall N."/>
            <person name="Watson M."/>
            <person name="Adriaenssens E.M."/>
            <person name="Foster-Nyarko E."/>
            <person name="Jarju S."/>
            <person name="Secka A."/>
            <person name="Antonio M."/>
            <person name="Oren A."/>
            <person name="Chaudhuri R.R."/>
            <person name="La Ragione R."/>
            <person name="Hildebrand F."/>
            <person name="Pallen M.J."/>
        </authorList>
    </citation>
    <scope>NUCLEOTIDE SEQUENCE</scope>
    <source>
        <strain evidence="1">CHK195-6426</strain>
    </source>
</reference>
<proteinExistence type="predicted"/>
<accession>A0A9D1UCT0</accession>
<protein>
    <recommendedName>
        <fullName evidence="3">Flagellar hook-associated protein 2 C-terminal domain-containing protein</fullName>
    </recommendedName>
</protein>
<evidence type="ECO:0008006" key="3">
    <source>
        <dbReference type="Google" id="ProtNLM"/>
    </source>
</evidence>
<dbReference type="EMBL" id="DXGH01000055">
    <property type="protein sequence ID" value="HIW81856.1"/>
    <property type="molecule type" value="Genomic_DNA"/>
</dbReference>
<evidence type="ECO:0000313" key="1">
    <source>
        <dbReference type="EMBL" id="HIW81856.1"/>
    </source>
</evidence>
<name>A0A9D1UCT0_9FIRM</name>
<evidence type="ECO:0000313" key="2">
    <source>
        <dbReference type="Proteomes" id="UP000824265"/>
    </source>
</evidence>
<organism evidence="1 2">
    <name type="scientific">Candidatus Acetatifactor stercoripullorum</name>
    <dbReference type="NCBI Taxonomy" id="2838414"/>
    <lineage>
        <taxon>Bacteria</taxon>
        <taxon>Bacillati</taxon>
        <taxon>Bacillota</taxon>
        <taxon>Clostridia</taxon>
        <taxon>Lachnospirales</taxon>
        <taxon>Lachnospiraceae</taxon>
        <taxon>Acetatifactor</taxon>
    </lineage>
</organism>